<dbReference type="GO" id="GO:0005576">
    <property type="term" value="C:extracellular region"/>
    <property type="evidence" value="ECO:0007669"/>
    <property type="project" value="UniProtKB-SubCell"/>
</dbReference>
<dbReference type="AlphaFoldDB" id="A0A6E8VMJ3"/>
<keyword evidence="2" id="KW-0964">Secreted</keyword>
<keyword evidence="12" id="KW-1185">Reference proteome</keyword>
<dbReference type="PANTHER" id="PTHR24256">
    <property type="entry name" value="TRYPTASE-RELATED"/>
    <property type="match status" value="1"/>
</dbReference>
<dbReference type="Gene3D" id="2.40.10.10">
    <property type="entry name" value="Trypsin-like serine proteases"/>
    <property type="match status" value="1"/>
</dbReference>
<feature type="domain" description="Peptidase S1" evidence="10">
    <location>
        <begin position="17"/>
        <end position="294"/>
    </location>
</feature>
<evidence type="ECO:0000256" key="6">
    <source>
        <dbReference type="ARBA" id="ARBA00023157"/>
    </source>
</evidence>
<evidence type="ECO:0000256" key="2">
    <source>
        <dbReference type="ARBA" id="ARBA00022525"/>
    </source>
</evidence>
<keyword evidence="3" id="KW-0399">Innate immunity</keyword>
<keyword evidence="7" id="KW-0325">Glycoprotein</keyword>
<dbReference type="VEuPathDB" id="VectorBase:ACON005592"/>
<dbReference type="RefSeq" id="XP_049467117.1">
    <property type="nucleotide sequence ID" value="XM_049611160.1"/>
</dbReference>
<evidence type="ECO:0000256" key="4">
    <source>
        <dbReference type="ARBA" id="ARBA00022729"/>
    </source>
</evidence>
<evidence type="ECO:0000313" key="11">
    <source>
        <dbReference type="EnsemblMetazoa" id="ACON005592-PA"/>
    </source>
</evidence>
<protein>
    <submittedName>
        <fullName evidence="11">Peptidase S1 domain-containing protein</fullName>
    </submittedName>
</protein>
<proteinExistence type="inferred from homology"/>
<evidence type="ECO:0000256" key="5">
    <source>
        <dbReference type="ARBA" id="ARBA00022859"/>
    </source>
</evidence>
<name>A0A6E8VMJ3_ANOCL</name>
<evidence type="ECO:0000256" key="8">
    <source>
        <dbReference type="ARBA" id="ARBA00024195"/>
    </source>
</evidence>
<sequence length="299" mass="34033">MKSFVAAVVLCVLCVSVIGGVILDDVERSPVKIPINHISPVTETAKNQSRNEEEENRLSTYGYLAFPGQFPYHAKVLIKPKSLSYLHSCAGSLITLKYVLTTAACLYRWVNENDIEYAFVTLGSLFNGDTQWEQRINFTDDGIHTHPLYHYSNYEFNNIATIHLDCPATLNRYVQPIRLPRLTDMRTYEMMEGTASGAQFVGGLKYLRNQVMSNEDCQRDILPAYTITAQHICTNSLIGGVFCNREYGSSLTVEDQNGRVLVGFADHLFLCSSNYPTRHMRVSYFRDWIQMNSDYIFDL</sequence>
<dbReference type="EnsemblMetazoa" id="ACON005592-RA">
    <property type="protein sequence ID" value="ACON005592-PA"/>
    <property type="gene ID" value="ACON005592"/>
</dbReference>
<dbReference type="InterPro" id="IPR001254">
    <property type="entry name" value="Trypsin_dom"/>
</dbReference>
<evidence type="ECO:0000259" key="10">
    <source>
        <dbReference type="PROSITE" id="PS50240"/>
    </source>
</evidence>
<dbReference type="InterPro" id="IPR043504">
    <property type="entry name" value="Peptidase_S1_PA_chymotrypsin"/>
</dbReference>
<dbReference type="SUPFAM" id="SSF50494">
    <property type="entry name" value="Trypsin-like serine proteases"/>
    <property type="match status" value="1"/>
</dbReference>
<dbReference type="VEuPathDB" id="VectorBase:ACON2_037302"/>
<comment type="subcellular location">
    <subcellularLocation>
        <location evidence="1">Secreted</location>
    </subcellularLocation>
</comment>
<dbReference type="Proteomes" id="UP001105220">
    <property type="component" value="Unplaced"/>
</dbReference>
<keyword evidence="5" id="KW-0391">Immunity</keyword>
<dbReference type="Pfam" id="PF00089">
    <property type="entry name" value="Trypsin"/>
    <property type="match status" value="1"/>
</dbReference>
<evidence type="ECO:0000313" key="12">
    <source>
        <dbReference type="Proteomes" id="UP001105220"/>
    </source>
</evidence>
<feature type="chain" id="PRO_5026262110" evidence="9">
    <location>
        <begin position="20"/>
        <end position="299"/>
    </location>
</feature>
<organism evidence="11 12">
    <name type="scientific">Anopheles coluzzii</name>
    <name type="common">African malaria mosquito</name>
    <dbReference type="NCBI Taxonomy" id="1518534"/>
    <lineage>
        <taxon>Eukaryota</taxon>
        <taxon>Metazoa</taxon>
        <taxon>Ecdysozoa</taxon>
        <taxon>Arthropoda</taxon>
        <taxon>Hexapoda</taxon>
        <taxon>Insecta</taxon>
        <taxon>Pterygota</taxon>
        <taxon>Neoptera</taxon>
        <taxon>Endopterygota</taxon>
        <taxon>Diptera</taxon>
        <taxon>Nematocera</taxon>
        <taxon>Culicoidea</taxon>
        <taxon>Culicidae</taxon>
        <taxon>Anophelinae</taxon>
        <taxon>Anopheles</taxon>
    </lineage>
</organism>
<dbReference type="GeneID" id="125908417"/>
<dbReference type="PROSITE" id="PS50240">
    <property type="entry name" value="TRYPSIN_DOM"/>
    <property type="match status" value="1"/>
</dbReference>
<dbReference type="GO" id="GO:0045087">
    <property type="term" value="P:innate immune response"/>
    <property type="evidence" value="ECO:0007669"/>
    <property type="project" value="UniProtKB-KW"/>
</dbReference>
<keyword evidence="6" id="KW-1015">Disulfide bond</keyword>
<evidence type="ECO:0000256" key="1">
    <source>
        <dbReference type="ARBA" id="ARBA00004613"/>
    </source>
</evidence>
<dbReference type="VEuPathDB" id="VectorBase:ACMO_006374"/>
<feature type="signal peptide" evidence="9">
    <location>
        <begin position="1"/>
        <end position="19"/>
    </location>
</feature>
<reference key="1">
    <citation type="journal article" date="2019" name="Genes (Basel)">
        <title>A High-Quality De novo Genome Assembly from a Single Mosquito Using PacBio Sequencing.</title>
        <authorList>
            <person name="Kingan S.B."/>
            <person name="Heaton H."/>
            <person name="Cudini J."/>
            <person name="Lambert C.C."/>
            <person name="Baybayan P."/>
            <person name="Galvin B.D."/>
            <person name="Durbin R."/>
            <person name="Korlach J."/>
            <person name="Lawniczak M.K.N."/>
        </authorList>
    </citation>
    <scope>NUCLEOTIDE SEQUENCE [LARGE SCALE GENOMIC DNA]</scope>
    <source>
        <strain>Mali-NIH</strain>
    </source>
</reference>
<dbReference type="CDD" id="cd00190">
    <property type="entry name" value="Tryp_SPc"/>
    <property type="match status" value="1"/>
</dbReference>
<reference evidence="11" key="2">
    <citation type="submission" date="2020-05" db="UniProtKB">
        <authorList>
            <consortium name="EnsemblMetazoa"/>
        </authorList>
    </citation>
    <scope>IDENTIFICATION</scope>
    <source>
        <strain evidence="11">Ngousso</strain>
    </source>
</reference>
<accession>A0A6E8VMJ3</accession>
<dbReference type="GO" id="GO:0004252">
    <property type="term" value="F:serine-type endopeptidase activity"/>
    <property type="evidence" value="ECO:0007669"/>
    <property type="project" value="InterPro"/>
</dbReference>
<evidence type="ECO:0000256" key="9">
    <source>
        <dbReference type="SAM" id="SignalP"/>
    </source>
</evidence>
<keyword evidence="4 9" id="KW-0732">Signal</keyword>
<dbReference type="InterPro" id="IPR009003">
    <property type="entry name" value="Peptidase_S1_PA"/>
</dbReference>
<evidence type="ECO:0000256" key="3">
    <source>
        <dbReference type="ARBA" id="ARBA00022588"/>
    </source>
</evidence>
<evidence type="ECO:0000256" key="7">
    <source>
        <dbReference type="ARBA" id="ARBA00023180"/>
    </source>
</evidence>
<comment type="similarity">
    <text evidence="8">Belongs to the peptidase S1 family. CLIP subfamily.</text>
</comment>
<dbReference type="InterPro" id="IPR051487">
    <property type="entry name" value="Ser/Thr_Proteases_Immune/Dev"/>
</dbReference>
<dbReference type="SMART" id="SM00020">
    <property type="entry name" value="Tryp_SPc"/>
    <property type="match status" value="1"/>
</dbReference>
<dbReference type="GO" id="GO:0006508">
    <property type="term" value="P:proteolysis"/>
    <property type="evidence" value="ECO:0007669"/>
    <property type="project" value="InterPro"/>
</dbReference>